<gene>
    <name evidence="1" type="primary">84</name>
    <name evidence="1" type="ORF">EniyanLRS_84</name>
</gene>
<organism evidence="1 2">
    <name type="scientific">Mycobacterium phage EniyanLRS</name>
    <dbReference type="NCBI Taxonomy" id="1933770"/>
    <lineage>
        <taxon>Viruses</taxon>
        <taxon>Duplodnaviria</taxon>
        <taxon>Heunggongvirae</taxon>
        <taxon>Uroviricota</taxon>
        <taxon>Caudoviricetes</taxon>
        <taxon>Vilmaviridae</taxon>
        <taxon>Wildcatvirus</taxon>
        <taxon>Wildcatvirus wildcat</taxon>
        <taxon>Mycobacterium virus Wildcat</taxon>
    </lineage>
</organism>
<evidence type="ECO:0000313" key="2">
    <source>
        <dbReference type="Proteomes" id="UP000240702"/>
    </source>
</evidence>
<reference evidence="1 2" key="1">
    <citation type="submission" date="2016-12" db="EMBL/GenBank/DDBJ databases">
        <title>Whole genome Sequence of Mycobacteriophages.</title>
        <authorList>
            <person name="Bajpai U."/>
        </authorList>
    </citation>
    <scope>NUCLEOTIDE SEQUENCE [LARGE SCALE GENOMIC DNA]</scope>
</reference>
<protein>
    <submittedName>
        <fullName evidence="1">Nucleoside deoxyribosyltransferase</fullName>
    </submittedName>
</protein>
<dbReference type="Gene3D" id="3.40.50.10400">
    <property type="entry name" value="Hypothetical protein PA1492"/>
    <property type="match status" value="1"/>
</dbReference>
<sequence>MKTYIAGPMSGIPEYNHPAFNAMAKRLRDVGIDVLNPAEIDAADPHDMPVQPWEFYLRRDLELVAREVDRMVMLPGWRKSPGARLEHHVGKALKMEIIYPSKFEDWYKIQQAFVAVERSMANA</sequence>
<name>A0A2I2MPI2_9CAUD</name>
<proteinExistence type="predicted"/>
<accession>A0A2I2MPI2</accession>
<dbReference type="InterPro" id="IPR025518">
    <property type="entry name" value="DUF4406"/>
</dbReference>
<dbReference type="Pfam" id="PF14359">
    <property type="entry name" value="DUF4406"/>
    <property type="match status" value="1"/>
</dbReference>
<dbReference type="EMBL" id="KY385381">
    <property type="protein sequence ID" value="AQT25758.1"/>
    <property type="molecule type" value="Genomic_DNA"/>
</dbReference>
<dbReference type="Proteomes" id="UP000240702">
    <property type="component" value="Segment"/>
</dbReference>
<evidence type="ECO:0000313" key="1">
    <source>
        <dbReference type="EMBL" id="AQT25758.1"/>
    </source>
</evidence>
<dbReference type="SUPFAM" id="SSF52309">
    <property type="entry name" value="N-(deoxy)ribosyltransferase-like"/>
    <property type="match status" value="1"/>
</dbReference>